<dbReference type="PANTHER" id="PTHR12308">
    <property type="entry name" value="ANOCTAMIN"/>
    <property type="match status" value="1"/>
</dbReference>
<feature type="region of interest" description="Disordered" evidence="5">
    <location>
        <begin position="1"/>
        <end position="41"/>
    </location>
</feature>
<protein>
    <submittedName>
        <fullName evidence="8">DUF590 family protein</fullName>
    </submittedName>
</protein>
<evidence type="ECO:0000256" key="5">
    <source>
        <dbReference type="SAM" id="MobiDB-lite"/>
    </source>
</evidence>
<keyword evidence="2 6" id="KW-0812">Transmembrane</keyword>
<feature type="transmembrane region" description="Helical" evidence="6">
    <location>
        <begin position="203"/>
        <end position="224"/>
    </location>
</feature>
<dbReference type="GO" id="GO:0005254">
    <property type="term" value="F:chloride channel activity"/>
    <property type="evidence" value="ECO:0007669"/>
    <property type="project" value="TreeGrafter"/>
</dbReference>
<dbReference type="RefSeq" id="XP_020437345.1">
    <property type="nucleotide sequence ID" value="XM_020573228.1"/>
</dbReference>
<dbReference type="OMA" id="YRQFIVY"/>
<feature type="transmembrane region" description="Helical" evidence="6">
    <location>
        <begin position="139"/>
        <end position="165"/>
    </location>
</feature>
<keyword evidence="3 6" id="KW-1133">Transmembrane helix</keyword>
<feature type="transmembrane region" description="Helical" evidence="6">
    <location>
        <begin position="338"/>
        <end position="356"/>
    </location>
</feature>
<sequence length="544" mass="62787">MTQSSDEYDSDKIKLEDVSAASADDSDRKHVEMEDGVSNRESNSKVYLRTGSEYIDYEDYTSGQRFLENMFGYTISAKKAAIPAGYTVEYTRGGQPFLSAQMAESVDALDIAAATEHRKHSLPMSCTMQQIEETFGIGIYLYFDFIWFCIIINVILLATVLVSFIPHLYFESNQHQFQDFSIRDYFFIAINLRSYVDERTRPFYFWSTGAAVILTFLMGPIYALKVHRYFKNRNLTDFEDGFEDDDDIKSNLNVTRTSRIVRFTFSYAIFVILLASSAVCNVYVLRTVNDHQFLSGLLTTSLVSSIVIRFFNIIYDFICLYLTYFEKHRTWTGFRNHNTLKIFVFKVINVLVLYLLRDKIFSSYTNEKIDNGCPLVDVGSQFLFILLLDLTLQNIWEIVYSVGMARLGKCIERRGKKSTDSYKPEFDLAEEYLEILYRQFIVYLGLSIYPMVTVFGVVCNIVEIYVDKFRMLKICRRPHRIQGSMKRFLTLYLFVIAVVAVATYPYGSGWVLVQIGANKGSLNSNCPDLFSRTPDSNQTISLFN</sequence>
<comment type="caution">
    <text evidence="8">The sequence shown here is derived from an EMBL/GenBank/DDBJ whole genome shotgun (WGS) entry which is preliminary data.</text>
</comment>
<feature type="transmembrane region" description="Helical" evidence="6">
    <location>
        <begin position="440"/>
        <end position="466"/>
    </location>
</feature>
<dbReference type="AlphaFoldDB" id="D3B1R2"/>
<evidence type="ECO:0000256" key="1">
    <source>
        <dbReference type="ARBA" id="ARBA00004141"/>
    </source>
</evidence>
<evidence type="ECO:0000313" key="9">
    <source>
        <dbReference type="Proteomes" id="UP000001396"/>
    </source>
</evidence>
<feature type="transmembrane region" description="Helical" evidence="6">
    <location>
        <begin position="306"/>
        <end position="326"/>
    </location>
</feature>
<feature type="domain" description="Anoctamin transmembrane" evidence="7">
    <location>
        <begin position="131"/>
        <end position="503"/>
    </location>
</feature>
<dbReference type="Proteomes" id="UP000001396">
    <property type="component" value="Unassembled WGS sequence"/>
</dbReference>
<name>D3B1R2_HETP5</name>
<proteinExistence type="predicted"/>
<feature type="transmembrane region" description="Helical" evidence="6">
    <location>
        <begin position="487"/>
        <end position="506"/>
    </location>
</feature>
<evidence type="ECO:0000256" key="2">
    <source>
        <dbReference type="ARBA" id="ARBA00022692"/>
    </source>
</evidence>
<dbReference type="GO" id="GO:0016020">
    <property type="term" value="C:membrane"/>
    <property type="evidence" value="ECO:0007669"/>
    <property type="project" value="UniProtKB-SubCell"/>
</dbReference>
<feature type="transmembrane region" description="Helical" evidence="6">
    <location>
        <begin position="265"/>
        <end position="286"/>
    </location>
</feature>
<dbReference type="EMBL" id="ADBJ01000008">
    <property type="protein sequence ID" value="EFA85236.1"/>
    <property type="molecule type" value="Genomic_DNA"/>
</dbReference>
<evidence type="ECO:0000313" key="8">
    <source>
        <dbReference type="EMBL" id="EFA85236.1"/>
    </source>
</evidence>
<dbReference type="PANTHER" id="PTHR12308:SF80">
    <property type="entry name" value="DUF590 FAMILY PROTEIN"/>
    <property type="match status" value="1"/>
</dbReference>
<comment type="subcellular location">
    <subcellularLocation>
        <location evidence="1">Membrane</location>
        <topology evidence="1">Multi-pass membrane protein</topology>
    </subcellularLocation>
</comment>
<organism evidence="8 9">
    <name type="scientific">Heterostelium pallidum (strain ATCC 26659 / Pp 5 / PN500)</name>
    <name type="common">Cellular slime mold</name>
    <name type="synonym">Polysphondylium pallidum</name>
    <dbReference type="NCBI Taxonomy" id="670386"/>
    <lineage>
        <taxon>Eukaryota</taxon>
        <taxon>Amoebozoa</taxon>
        <taxon>Evosea</taxon>
        <taxon>Eumycetozoa</taxon>
        <taxon>Dictyostelia</taxon>
        <taxon>Acytosteliales</taxon>
        <taxon>Acytosteliaceae</taxon>
        <taxon>Heterostelium</taxon>
    </lineage>
</organism>
<accession>D3B1R2</accession>
<reference evidence="8 9" key="1">
    <citation type="journal article" date="2011" name="Genome Res.">
        <title>Phylogeny-wide analysis of social amoeba genomes highlights ancient origins for complex intercellular communication.</title>
        <authorList>
            <person name="Heidel A.J."/>
            <person name="Lawal H.M."/>
            <person name="Felder M."/>
            <person name="Schilde C."/>
            <person name="Helps N.R."/>
            <person name="Tunggal B."/>
            <person name="Rivero F."/>
            <person name="John U."/>
            <person name="Schleicher M."/>
            <person name="Eichinger L."/>
            <person name="Platzer M."/>
            <person name="Noegel A.A."/>
            <person name="Schaap P."/>
            <person name="Gloeckner G."/>
        </authorList>
    </citation>
    <scope>NUCLEOTIDE SEQUENCE [LARGE SCALE GENOMIC DNA]</scope>
    <source>
        <strain evidence="9">ATCC 26659 / Pp 5 / PN500</strain>
    </source>
</reference>
<gene>
    <name evidence="8" type="ORF">PPL_02236</name>
</gene>
<keyword evidence="9" id="KW-1185">Reference proteome</keyword>
<evidence type="ECO:0000256" key="4">
    <source>
        <dbReference type="ARBA" id="ARBA00023136"/>
    </source>
</evidence>
<dbReference type="InterPro" id="IPR049452">
    <property type="entry name" value="Anoctamin_TM"/>
</dbReference>
<dbReference type="InterPro" id="IPR007632">
    <property type="entry name" value="Anoctamin"/>
</dbReference>
<dbReference type="GeneID" id="31357761"/>
<dbReference type="Pfam" id="PF04547">
    <property type="entry name" value="Anoctamin"/>
    <property type="match status" value="1"/>
</dbReference>
<evidence type="ECO:0000259" key="7">
    <source>
        <dbReference type="Pfam" id="PF04547"/>
    </source>
</evidence>
<evidence type="ECO:0000256" key="6">
    <source>
        <dbReference type="SAM" id="Phobius"/>
    </source>
</evidence>
<dbReference type="InParanoid" id="D3B1R2"/>
<evidence type="ECO:0000256" key="3">
    <source>
        <dbReference type="ARBA" id="ARBA00022989"/>
    </source>
</evidence>
<keyword evidence="4 6" id="KW-0472">Membrane</keyword>